<sequence length="535" mass="58957">MHPIPLTRTELHTRVILQSIAHQINESWLGDLSAASQPSIHPAVGSQPGEPSDPVGNLAGAGLARSAITARDFMVLRVPAHELVQSEADGMVKANNESAEVMATWEKYGGVPGSTQQIAALPEHSPFSYFVALAPPISTYIAMVQPYKETSAADYAPSKTDERQTMTDIFPSVPEPPTELARYRLLSPSAGVRVSPICLGAMSLGDQWSGFMAGKLDQKESEEYLDYYYKAGGNFIDCANNYQDEQSEMIVGEWMEKRGIRNDIVLATKYTSHRLNRAYSTYPGIGVNYAGNHKKSLRTSLDASLKKLRTDYIDILYVHWWDHSTSIPELMQSLADVVREGKVLYLGVSDTPAWVVSQANEYARRLGLPQFVVYQGAYNLGLRDMERDIIPMCRNNGMSIGQIQDPEELKAKGTRGGGAPPTEEQIQLCKVLQEVAEEIGGGIKLANVGMAWARQMMTDCFPILGGTSLEHLKSNIEALKITLTPEQMSRLNEAAPFDHGFPTQRFGLDPRLLPGQTPQTPLLKNAGFVKYPAWP</sequence>
<evidence type="ECO:0000256" key="1">
    <source>
        <dbReference type="ARBA" id="ARBA00022857"/>
    </source>
</evidence>
<dbReference type="EMBL" id="RSCD01000016">
    <property type="protein sequence ID" value="RSH88725.1"/>
    <property type="molecule type" value="Genomic_DNA"/>
</dbReference>
<dbReference type="PANTHER" id="PTHR43364">
    <property type="entry name" value="NADH-SPECIFIC METHYLGLYOXAL REDUCTASE-RELATED"/>
    <property type="match status" value="1"/>
</dbReference>
<evidence type="ECO:0000256" key="2">
    <source>
        <dbReference type="ARBA" id="ARBA00038157"/>
    </source>
</evidence>
<organism evidence="4 5">
    <name type="scientific">Saitozyma podzolica</name>
    <dbReference type="NCBI Taxonomy" id="1890683"/>
    <lineage>
        <taxon>Eukaryota</taxon>
        <taxon>Fungi</taxon>
        <taxon>Dikarya</taxon>
        <taxon>Basidiomycota</taxon>
        <taxon>Agaricomycotina</taxon>
        <taxon>Tremellomycetes</taxon>
        <taxon>Tremellales</taxon>
        <taxon>Trimorphomycetaceae</taxon>
        <taxon>Saitozyma</taxon>
    </lineage>
</organism>
<comment type="caution">
    <text evidence="4">The sequence shown here is derived from an EMBL/GenBank/DDBJ whole genome shotgun (WGS) entry which is preliminary data.</text>
</comment>
<dbReference type="OrthoDB" id="48988at2759"/>
<dbReference type="Pfam" id="PF00248">
    <property type="entry name" value="Aldo_ket_red"/>
    <property type="match status" value="1"/>
</dbReference>
<feature type="domain" description="NADP-dependent oxidoreductase" evidence="3">
    <location>
        <begin position="196"/>
        <end position="494"/>
    </location>
</feature>
<evidence type="ECO:0000313" key="4">
    <source>
        <dbReference type="EMBL" id="RSH88725.1"/>
    </source>
</evidence>
<dbReference type="AlphaFoldDB" id="A0A427YC69"/>
<keyword evidence="5" id="KW-1185">Reference proteome</keyword>
<accession>A0A427YC69</accession>
<keyword evidence="1" id="KW-0521">NADP</keyword>
<reference evidence="4 5" key="1">
    <citation type="submission" date="2018-11" db="EMBL/GenBank/DDBJ databases">
        <title>Genome sequence of Saitozyma podzolica DSM 27192.</title>
        <authorList>
            <person name="Aliyu H."/>
            <person name="Gorte O."/>
            <person name="Ochsenreither K."/>
        </authorList>
    </citation>
    <scope>NUCLEOTIDE SEQUENCE [LARGE SCALE GENOMIC DNA]</scope>
    <source>
        <strain evidence="4 5">DSM 27192</strain>
    </source>
</reference>
<evidence type="ECO:0000259" key="3">
    <source>
        <dbReference type="Pfam" id="PF00248"/>
    </source>
</evidence>
<dbReference type="SUPFAM" id="SSF51430">
    <property type="entry name" value="NAD(P)-linked oxidoreductase"/>
    <property type="match status" value="1"/>
</dbReference>
<gene>
    <name evidence="4" type="ORF">EHS25_002952</name>
</gene>
<proteinExistence type="inferred from homology"/>
<dbReference type="Proteomes" id="UP000279259">
    <property type="component" value="Unassembled WGS sequence"/>
</dbReference>
<dbReference type="PANTHER" id="PTHR43364:SF7">
    <property type="entry name" value="NADP-DEPENDENT OXIDOREDUCTASE DOMAIN-CONTAINING PROTEIN-RELATED"/>
    <property type="match status" value="1"/>
</dbReference>
<protein>
    <recommendedName>
        <fullName evidence="3">NADP-dependent oxidoreductase domain-containing protein</fullName>
    </recommendedName>
</protein>
<comment type="similarity">
    <text evidence="2">Belongs to the aldo/keto reductase family. Aldo/keto reductase 2 subfamily.</text>
</comment>
<dbReference type="InterPro" id="IPR050523">
    <property type="entry name" value="AKR_Detox_Biosynth"/>
</dbReference>
<dbReference type="InterPro" id="IPR023210">
    <property type="entry name" value="NADP_OxRdtase_dom"/>
</dbReference>
<evidence type="ECO:0000313" key="5">
    <source>
        <dbReference type="Proteomes" id="UP000279259"/>
    </source>
</evidence>
<name>A0A427YC69_9TREE</name>
<dbReference type="Gene3D" id="3.20.20.100">
    <property type="entry name" value="NADP-dependent oxidoreductase domain"/>
    <property type="match status" value="1"/>
</dbReference>
<dbReference type="InterPro" id="IPR036812">
    <property type="entry name" value="NAD(P)_OxRdtase_dom_sf"/>
</dbReference>
<dbReference type="STRING" id="1890683.A0A427YC69"/>